<feature type="domain" description="HTH cro/C1-type" evidence="1">
    <location>
        <begin position="7"/>
        <end position="61"/>
    </location>
</feature>
<dbReference type="Pfam" id="PF13560">
    <property type="entry name" value="HTH_31"/>
    <property type="match status" value="1"/>
</dbReference>
<reference evidence="2 3" key="1">
    <citation type="submission" date="2018-01" db="EMBL/GenBank/DDBJ databases">
        <title>Draft genome sequence of Nonomuraea sp. KC333.</title>
        <authorList>
            <person name="Sahin N."/>
            <person name="Saygin H."/>
            <person name="Ay H."/>
        </authorList>
    </citation>
    <scope>NUCLEOTIDE SEQUENCE [LARGE SCALE GENOMIC DNA]</scope>
    <source>
        <strain evidence="2 3">KC333</strain>
    </source>
</reference>
<evidence type="ECO:0000313" key="2">
    <source>
        <dbReference type="EMBL" id="PZG17320.1"/>
    </source>
</evidence>
<dbReference type="CDD" id="cd00093">
    <property type="entry name" value="HTH_XRE"/>
    <property type="match status" value="1"/>
</dbReference>
<proteinExistence type="predicted"/>
<evidence type="ECO:0000259" key="1">
    <source>
        <dbReference type="PROSITE" id="PS50943"/>
    </source>
</evidence>
<organism evidence="2 3">
    <name type="scientific">Nonomuraea aridisoli</name>
    <dbReference type="NCBI Taxonomy" id="2070368"/>
    <lineage>
        <taxon>Bacteria</taxon>
        <taxon>Bacillati</taxon>
        <taxon>Actinomycetota</taxon>
        <taxon>Actinomycetes</taxon>
        <taxon>Streptosporangiales</taxon>
        <taxon>Streptosporangiaceae</taxon>
        <taxon>Nonomuraea</taxon>
    </lineage>
</organism>
<dbReference type="AlphaFoldDB" id="A0A2W2EUS2"/>
<dbReference type="InterPro" id="IPR010982">
    <property type="entry name" value="Lambda_DNA-bd_dom_sf"/>
</dbReference>
<dbReference type="PROSITE" id="PS50943">
    <property type="entry name" value="HTH_CROC1"/>
    <property type="match status" value="1"/>
</dbReference>
<dbReference type="GO" id="GO:0003677">
    <property type="term" value="F:DNA binding"/>
    <property type="evidence" value="ECO:0007669"/>
    <property type="project" value="InterPro"/>
</dbReference>
<gene>
    <name evidence="2" type="ORF">C1J01_18445</name>
</gene>
<dbReference type="Proteomes" id="UP000249304">
    <property type="component" value="Unassembled WGS sequence"/>
</dbReference>
<dbReference type="InterPro" id="IPR001387">
    <property type="entry name" value="Cro/C1-type_HTH"/>
</dbReference>
<protein>
    <recommendedName>
        <fullName evidence="1">HTH cro/C1-type domain-containing protein</fullName>
    </recommendedName>
</protein>
<dbReference type="EMBL" id="POUD01000069">
    <property type="protein sequence ID" value="PZG17320.1"/>
    <property type="molecule type" value="Genomic_DNA"/>
</dbReference>
<name>A0A2W2EUS2_9ACTN</name>
<dbReference type="SUPFAM" id="SSF47413">
    <property type="entry name" value="lambda repressor-like DNA-binding domains"/>
    <property type="match status" value="1"/>
</dbReference>
<comment type="caution">
    <text evidence="2">The sequence shown here is derived from an EMBL/GenBank/DDBJ whole genome shotgun (WGS) entry which is preliminary data.</text>
</comment>
<evidence type="ECO:0000313" key="3">
    <source>
        <dbReference type="Proteomes" id="UP000249304"/>
    </source>
</evidence>
<accession>A0A2W2EUS2</accession>
<sequence length="101" mass="10664">MRLIETLVGLRKQLGLTQSDVAERMRRSQPAVSDFERVGGDPRMSTIRRYALAIGAEVFHVVKAPGAVSSTASTSAPMVIQGVASAPTRGAGAVELTRSVL</sequence>
<dbReference type="SMART" id="SM00530">
    <property type="entry name" value="HTH_XRE"/>
    <property type="match status" value="1"/>
</dbReference>
<dbReference type="OrthoDB" id="3397486at2"/>
<dbReference type="Gene3D" id="1.10.260.40">
    <property type="entry name" value="lambda repressor-like DNA-binding domains"/>
    <property type="match status" value="1"/>
</dbReference>
<keyword evidence="3" id="KW-1185">Reference proteome</keyword>